<protein>
    <submittedName>
        <fullName evidence="1">Uncharacterized protein</fullName>
    </submittedName>
</protein>
<dbReference type="EMBL" id="JADCNL010000005">
    <property type="protein sequence ID" value="KAG0479990.1"/>
    <property type="molecule type" value="Genomic_DNA"/>
</dbReference>
<gene>
    <name evidence="2" type="ORF">HPP92_010621</name>
    <name evidence="1" type="ORF">HPP92_010848</name>
</gene>
<comment type="caution">
    <text evidence="1">The sequence shown here is derived from an EMBL/GenBank/DDBJ whole genome shotgun (WGS) entry which is preliminary data.</text>
</comment>
<name>A0A835QUM5_VANPL</name>
<dbReference type="Proteomes" id="UP000636800">
    <property type="component" value="Chromosome 5"/>
</dbReference>
<accession>A0A835QUM5</accession>
<organism evidence="1 3">
    <name type="scientific">Vanilla planifolia</name>
    <name type="common">Vanilla</name>
    <dbReference type="NCBI Taxonomy" id="51239"/>
    <lineage>
        <taxon>Eukaryota</taxon>
        <taxon>Viridiplantae</taxon>
        <taxon>Streptophyta</taxon>
        <taxon>Embryophyta</taxon>
        <taxon>Tracheophyta</taxon>
        <taxon>Spermatophyta</taxon>
        <taxon>Magnoliopsida</taxon>
        <taxon>Liliopsida</taxon>
        <taxon>Asparagales</taxon>
        <taxon>Orchidaceae</taxon>
        <taxon>Vanilloideae</taxon>
        <taxon>Vanilleae</taxon>
        <taxon>Vanilla</taxon>
    </lineage>
</organism>
<keyword evidence="3" id="KW-1185">Reference proteome</keyword>
<sequence length="104" mass="11852">MNRWNACGLRYSAPWGMKPPPSLVLLGERVRCAEALRIADRALARLSSREEVWKREEITSFGGELAKRKMEMRKTRRTINVIRGGDIEELRPDIALGKDEAKTA</sequence>
<dbReference type="EMBL" id="JADCNM010000005">
    <property type="protein sequence ID" value="KAG0482537.1"/>
    <property type="molecule type" value="Genomic_DNA"/>
</dbReference>
<dbReference type="Proteomes" id="UP000639772">
    <property type="component" value="Unassembled WGS sequence"/>
</dbReference>
<evidence type="ECO:0000313" key="1">
    <source>
        <dbReference type="EMBL" id="KAG0479990.1"/>
    </source>
</evidence>
<evidence type="ECO:0000313" key="2">
    <source>
        <dbReference type="EMBL" id="KAG0482537.1"/>
    </source>
</evidence>
<evidence type="ECO:0000313" key="4">
    <source>
        <dbReference type="Proteomes" id="UP000639772"/>
    </source>
</evidence>
<reference evidence="3 4" key="1">
    <citation type="journal article" date="2020" name="Nat. Food">
        <title>A phased Vanilla planifolia genome enables genetic improvement of flavour and production.</title>
        <authorList>
            <person name="Hasing T."/>
            <person name="Tang H."/>
            <person name="Brym M."/>
            <person name="Khazi F."/>
            <person name="Huang T."/>
            <person name="Chambers A.H."/>
        </authorList>
    </citation>
    <scope>NUCLEOTIDE SEQUENCE [LARGE SCALE GENOMIC DNA]</scope>
    <source>
        <tissue evidence="1">Leaf</tissue>
    </source>
</reference>
<dbReference type="AlphaFoldDB" id="A0A835QUM5"/>
<evidence type="ECO:0000313" key="3">
    <source>
        <dbReference type="Proteomes" id="UP000636800"/>
    </source>
</evidence>
<proteinExistence type="predicted"/>